<evidence type="ECO:0000259" key="3">
    <source>
        <dbReference type="PROSITE" id="PS50977"/>
    </source>
</evidence>
<dbReference type="PRINTS" id="PR00455">
    <property type="entry name" value="HTHTETR"/>
</dbReference>
<evidence type="ECO:0000256" key="1">
    <source>
        <dbReference type="ARBA" id="ARBA00023125"/>
    </source>
</evidence>
<proteinExistence type="predicted"/>
<dbReference type="PANTHER" id="PTHR30055:SF153">
    <property type="entry name" value="HTH-TYPE TRANSCRIPTIONAL REPRESSOR RV3405C"/>
    <property type="match status" value="1"/>
</dbReference>
<dbReference type="Gene3D" id="1.10.10.60">
    <property type="entry name" value="Homeodomain-like"/>
    <property type="match status" value="1"/>
</dbReference>
<dbReference type="InterPro" id="IPR050109">
    <property type="entry name" value="HTH-type_TetR-like_transc_reg"/>
</dbReference>
<keyword evidence="1 2" id="KW-0238">DNA-binding</keyword>
<comment type="caution">
    <text evidence="4">The sequence shown here is derived from an EMBL/GenBank/DDBJ whole genome shotgun (WGS) entry which is preliminary data.</text>
</comment>
<reference evidence="4 5" key="1">
    <citation type="submission" date="2018-11" db="EMBL/GenBank/DDBJ databases">
        <title>Sequencing the genomes of 1000 actinobacteria strains.</title>
        <authorList>
            <person name="Klenk H.-P."/>
        </authorList>
    </citation>
    <scope>NUCLEOTIDE SEQUENCE [LARGE SCALE GENOMIC DNA]</scope>
    <source>
        <strain evidence="4 5">DSM 44254</strain>
    </source>
</reference>
<dbReference type="SUPFAM" id="SSF46689">
    <property type="entry name" value="Homeodomain-like"/>
    <property type="match status" value="1"/>
</dbReference>
<dbReference type="GO" id="GO:0000976">
    <property type="term" value="F:transcription cis-regulatory region binding"/>
    <property type="evidence" value="ECO:0007669"/>
    <property type="project" value="TreeGrafter"/>
</dbReference>
<feature type="DNA-binding region" description="H-T-H motif" evidence="2">
    <location>
        <begin position="42"/>
        <end position="61"/>
    </location>
</feature>
<organism evidence="4 5">
    <name type="scientific">Actinocorallia herbida</name>
    <dbReference type="NCBI Taxonomy" id="58109"/>
    <lineage>
        <taxon>Bacteria</taxon>
        <taxon>Bacillati</taxon>
        <taxon>Actinomycetota</taxon>
        <taxon>Actinomycetes</taxon>
        <taxon>Streptosporangiales</taxon>
        <taxon>Thermomonosporaceae</taxon>
        <taxon>Actinocorallia</taxon>
    </lineage>
</organism>
<dbReference type="Gene3D" id="1.10.357.10">
    <property type="entry name" value="Tetracycline Repressor, domain 2"/>
    <property type="match status" value="1"/>
</dbReference>
<dbReference type="RefSeq" id="WP_123665447.1">
    <property type="nucleotide sequence ID" value="NZ_RJKE01000001.1"/>
</dbReference>
<evidence type="ECO:0000313" key="5">
    <source>
        <dbReference type="Proteomes" id="UP000272400"/>
    </source>
</evidence>
<dbReference type="InterPro" id="IPR001647">
    <property type="entry name" value="HTH_TetR"/>
</dbReference>
<gene>
    <name evidence="4" type="ORF">EDD29_3562</name>
</gene>
<dbReference type="Pfam" id="PF00440">
    <property type="entry name" value="TetR_N"/>
    <property type="match status" value="1"/>
</dbReference>
<sequence length="214" mass="24111">MGIVKGLLHRVRTAPPLVDGTAQRVLEAALRQAEDFGVRRFTVDDVARRCGLSRVTIYRYFPKKDALLDALLMSEMRSFLTKADAVVAAQATPEARLVEGLLFCLDFLRSHRLLNRLLRTEPEFILPHLTTRAEPAIAEARAWISDQVRAEVAAGRLTVPDRDIDTFAELVVRLVISFTLTPETAIPLDDPAARRRLVDLYLAPFVRHYTPPRT</sequence>
<feature type="domain" description="HTH tetR-type" evidence="3">
    <location>
        <begin position="19"/>
        <end position="79"/>
    </location>
</feature>
<dbReference type="GO" id="GO:0003700">
    <property type="term" value="F:DNA-binding transcription factor activity"/>
    <property type="evidence" value="ECO:0007669"/>
    <property type="project" value="TreeGrafter"/>
</dbReference>
<dbReference type="OrthoDB" id="6077212at2"/>
<evidence type="ECO:0000313" key="4">
    <source>
        <dbReference type="EMBL" id="ROO86001.1"/>
    </source>
</evidence>
<dbReference type="PANTHER" id="PTHR30055">
    <property type="entry name" value="HTH-TYPE TRANSCRIPTIONAL REGULATOR RUTR"/>
    <property type="match status" value="1"/>
</dbReference>
<dbReference type="InterPro" id="IPR040611">
    <property type="entry name" value="AlkX_C"/>
</dbReference>
<dbReference type="EMBL" id="RJKE01000001">
    <property type="protein sequence ID" value="ROO86001.1"/>
    <property type="molecule type" value="Genomic_DNA"/>
</dbReference>
<accession>A0A3N1CXK4</accession>
<protein>
    <submittedName>
        <fullName evidence="4">TetR family transcriptional regulator</fullName>
    </submittedName>
</protein>
<dbReference type="InterPro" id="IPR009057">
    <property type="entry name" value="Homeodomain-like_sf"/>
</dbReference>
<keyword evidence="5" id="KW-1185">Reference proteome</keyword>
<dbReference type="AlphaFoldDB" id="A0A3N1CXK4"/>
<dbReference type="Pfam" id="PF18556">
    <property type="entry name" value="TetR_C_35"/>
    <property type="match status" value="1"/>
</dbReference>
<dbReference type="PROSITE" id="PS50977">
    <property type="entry name" value="HTH_TETR_2"/>
    <property type="match status" value="1"/>
</dbReference>
<evidence type="ECO:0000256" key="2">
    <source>
        <dbReference type="PROSITE-ProRule" id="PRU00335"/>
    </source>
</evidence>
<name>A0A3N1CXK4_9ACTN</name>
<dbReference type="Proteomes" id="UP000272400">
    <property type="component" value="Unassembled WGS sequence"/>
</dbReference>